<dbReference type="Gene3D" id="3.40.50.150">
    <property type="entry name" value="Vaccinia Virus protein VP39"/>
    <property type="match status" value="1"/>
</dbReference>
<name>A0A0L0P639_CANAR</name>
<evidence type="ECO:0000313" key="3">
    <source>
        <dbReference type="Proteomes" id="UP000037122"/>
    </source>
</evidence>
<dbReference type="PANTHER" id="PTHR43861">
    <property type="entry name" value="TRANS-ACONITATE 2-METHYLTRANSFERASE-RELATED"/>
    <property type="match status" value="1"/>
</dbReference>
<gene>
    <name evidence="2" type="ORF">QG37_01097</name>
</gene>
<dbReference type="CDD" id="cd02440">
    <property type="entry name" value="AdoMet_MTases"/>
    <property type="match status" value="1"/>
</dbReference>
<dbReference type="AlphaFoldDB" id="A0A0L0P639"/>
<dbReference type="PANTHER" id="PTHR43861:SF1">
    <property type="entry name" value="TRANS-ACONITATE 2-METHYLTRANSFERASE"/>
    <property type="match status" value="1"/>
</dbReference>
<accession>A0A0L0P639</accession>
<dbReference type="VEuPathDB" id="FungiDB:B9J08_004976"/>
<dbReference type="VEuPathDB" id="FungiDB:CJJ09_004380"/>
<feature type="domain" description="Methyltransferase type 11" evidence="1">
    <location>
        <begin position="87"/>
        <end position="192"/>
    </location>
</feature>
<dbReference type="InterPro" id="IPR029063">
    <property type="entry name" value="SAM-dependent_MTases_sf"/>
</dbReference>
<dbReference type="Pfam" id="PF08241">
    <property type="entry name" value="Methyltransf_11"/>
    <property type="match status" value="1"/>
</dbReference>
<dbReference type="Proteomes" id="UP000037122">
    <property type="component" value="Unassembled WGS sequence"/>
</dbReference>
<comment type="caution">
    <text evidence="2">The sequence shown here is derived from an EMBL/GenBank/DDBJ whole genome shotgun (WGS) entry which is preliminary data.</text>
</comment>
<sequence>MSHSQSIEANKEAFQKFSADYDKRAFIKVLQDAVAYILVTFDLTRPRKTLAETETPINGEEILNMVNALPKGQILGNLLKPGCKIIDFACGSGAITERLAPFLTQGEYIGIDVSEGMLEKFNEAAEKIQHEWPNFKVKSLCGDILSNDFADASLVGSADLVFSSMAFHHLHDYNAVADKLKTYVKPGGHIVVLDMFKAASGPSLLSKHSHGHGNSDELSEVAKEHGASHRGIANEEMVQCLTSGCEEVSSARELHLNLWFDKQMVDPEGKKQLPERNGMSLAPCGVVVGVAKRSLTVSGG</sequence>
<dbReference type="VEuPathDB" id="FungiDB:CJI97_005059"/>
<reference evidence="3" key="1">
    <citation type="journal article" date="2015" name="BMC Genomics">
        <title>Draft genome of a commonly misdiagnosed multidrug resistant pathogen Candida auris.</title>
        <authorList>
            <person name="Chatterjee S."/>
            <person name="Alampalli S.V."/>
            <person name="Nageshan R.K."/>
            <person name="Chettiar S.T."/>
            <person name="Joshi S."/>
            <person name="Tatu U.S."/>
        </authorList>
    </citation>
    <scope>NUCLEOTIDE SEQUENCE [LARGE SCALE GENOMIC DNA]</scope>
    <source>
        <strain evidence="3">6684</strain>
    </source>
</reference>
<dbReference type="EMBL" id="LGST01000008">
    <property type="protein sequence ID" value="KNE01759.1"/>
    <property type="molecule type" value="Genomic_DNA"/>
</dbReference>
<dbReference type="SUPFAM" id="SSF53335">
    <property type="entry name" value="S-adenosyl-L-methionine-dependent methyltransferases"/>
    <property type="match status" value="1"/>
</dbReference>
<dbReference type="VEuPathDB" id="FungiDB:CJI96_0003766"/>
<protein>
    <recommendedName>
        <fullName evidence="1">Methyltransferase type 11 domain-containing protein</fullName>
    </recommendedName>
</protein>
<evidence type="ECO:0000313" key="2">
    <source>
        <dbReference type="EMBL" id="KNE01759.1"/>
    </source>
</evidence>
<dbReference type="GO" id="GO:0008757">
    <property type="term" value="F:S-adenosylmethionine-dependent methyltransferase activity"/>
    <property type="evidence" value="ECO:0007669"/>
    <property type="project" value="InterPro"/>
</dbReference>
<evidence type="ECO:0000259" key="1">
    <source>
        <dbReference type="Pfam" id="PF08241"/>
    </source>
</evidence>
<organism evidence="2 3">
    <name type="scientific">Candidozyma auris</name>
    <name type="common">Yeast</name>
    <name type="synonym">Candida auris</name>
    <dbReference type="NCBI Taxonomy" id="498019"/>
    <lineage>
        <taxon>Eukaryota</taxon>
        <taxon>Fungi</taxon>
        <taxon>Dikarya</taxon>
        <taxon>Ascomycota</taxon>
        <taxon>Saccharomycotina</taxon>
        <taxon>Pichiomycetes</taxon>
        <taxon>Metschnikowiaceae</taxon>
        <taxon>Candidozyma</taxon>
    </lineage>
</organism>
<dbReference type="InterPro" id="IPR013216">
    <property type="entry name" value="Methyltransf_11"/>
</dbReference>
<dbReference type="VEuPathDB" id="FungiDB:CJJ07_003104"/>
<dbReference type="VEuPathDB" id="FungiDB:QG37_01097"/>
<proteinExistence type="predicted"/>